<sequence>LQQVEFYFGDSNYVQDKFLQLEAGENNGWVEIAKIATFKRMRQFGPLEVVVEALRTSPELLEVNEEGTRVRRRTPVVKNNDQFHRSIYAKGFPIGESKADELAIQEKLEAFFKPLGDVRCVRMRRTSQDRRFKGSVFVELGSRDEAVALADQKLQYEGKDLLLMTKEGYFLKK</sequence>
<dbReference type="PANTHER" id="PTHR22792:SF140">
    <property type="entry name" value="ACHILLES, ISOFORM A"/>
    <property type="match status" value="1"/>
</dbReference>
<dbReference type="SMART" id="SM00715">
    <property type="entry name" value="LA"/>
    <property type="match status" value="1"/>
</dbReference>
<keyword evidence="8" id="KW-1185">Reference proteome</keyword>
<gene>
    <name evidence="7" type="ORF">BJ684DRAFT_734</name>
</gene>
<dbReference type="CDD" id="cd12291">
    <property type="entry name" value="RRM1_La"/>
    <property type="match status" value="1"/>
</dbReference>
<dbReference type="InterPro" id="IPR036388">
    <property type="entry name" value="WH-like_DNA-bd_sf"/>
</dbReference>
<evidence type="ECO:0000256" key="2">
    <source>
        <dbReference type="ARBA" id="ARBA00022884"/>
    </source>
</evidence>
<dbReference type="GO" id="GO:0005634">
    <property type="term" value="C:nucleus"/>
    <property type="evidence" value="ECO:0007669"/>
    <property type="project" value="UniProtKB-SubCell"/>
</dbReference>
<dbReference type="InterPro" id="IPR036390">
    <property type="entry name" value="WH_DNA-bd_sf"/>
</dbReference>
<dbReference type="PROSITE" id="PS50961">
    <property type="entry name" value="HTH_LA"/>
    <property type="match status" value="1"/>
</dbReference>
<evidence type="ECO:0000313" key="7">
    <source>
        <dbReference type="EMBL" id="RKP12255.1"/>
    </source>
</evidence>
<dbReference type="GO" id="GO:0006396">
    <property type="term" value="P:RNA processing"/>
    <property type="evidence" value="ECO:0007669"/>
    <property type="project" value="InterPro"/>
</dbReference>
<evidence type="ECO:0000313" key="8">
    <source>
        <dbReference type="Proteomes" id="UP000267251"/>
    </source>
</evidence>
<organism evidence="7 8">
    <name type="scientific">Piptocephalis cylindrospora</name>
    <dbReference type="NCBI Taxonomy" id="1907219"/>
    <lineage>
        <taxon>Eukaryota</taxon>
        <taxon>Fungi</taxon>
        <taxon>Fungi incertae sedis</taxon>
        <taxon>Zoopagomycota</taxon>
        <taxon>Zoopagomycotina</taxon>
        <taxon>Zoopagomycetes</taxon>
        <taxon>Zoopagales</taxon>
        <taxon>Piptocephalidaceae</taxon>
        <taxon>Piptocephalis</taxon>
    </lineage>
</organism>
<protein>
    <recommendedName>
        <fullName evidence="9">Lupus La protein</fullName>
    </recommendedName>
</protein>
<feature type="non-terminal residue" evidence="7">
    <location>
        <position position="173"/>
    </location>
</feature>
<dbReference type="Gene3D" id="1.10.10.10">
    <property type="entry name" value="Winged helix-like DNA-binding domain superfamily/Winged helix DNA-binding domain"/>
    <property type="match status" value="1"/>
</dbReference>
<dbReference type="InterPro" id="IPR002344">
    <property type="entry name" value="Lupus_La"/>
</dbReference>
<keyword evidence="2 4" id="KW-0694">RNA-binding</keyword>
<dbReference type="Pfam" id="PF05383">
    <property type="entry name" value="La"/>
    <property type="match status" value="1"/>
</dbReference>
<dbReference type="GO" id="GO:0003729">
    <property type="term" value="F:mRNA binding"/>
    <property type="evidence" value="ECO:0007669"/>
    <property type="project" value="TreeGrafter"/>
</dbReference>
<dbReference type="EMBL" id="KZ988410">
    <property type="protein sequence ID" value="RKP12255.1"/>
    <property type="molecule type" value="Genomic_DNA"/>
</dbReference>
<dbReference type="PROSITE" id="PS50102">
    <property type="entry name" value="RRM"/>
    <property type="match status" value="1"/>
</dbReference>
<dbReference type="InterPro" id="IPR006630">
    <property type="entry name" value="La_HTH"/>
</dbReference>
<dbReference type="InterPro" id="IPR000504">
    <property type="entry name" value="RRM_dom"/>
</dbReference>
<evidence type="ECO:0008006" key="9">
    <source>
        <dbReference type="Google" id="ProtNLM"/>
    </source>
</evidence>
<evidence type="ECO:0000256" key="4">
    <source>
        <dbReference type="PROSITE-ProRule" id="PRU00332"/>
    </source>
</evidence>
<dbReference type="Proteomes" id="UP000267251">
    <property type="component" value="Unassembled WGS sequence"/>
</dbReference>
<dbReference type="Pfam" id="PF00076">
    <property type="entry name" value="RRM_1"/>
    <property type="match status" value="1"/>
</dbReference>
<evidence type="ECO:0000259" key="6">
    <source>
        <dbReference type="PROSITE" id="PS50961"/>
    </source>
</evidence>
<dbReference type="SUPFAM" id="SSF54928">
    <property type="entry name" value="RNA-binding domain, RBD"/>
    <property type="match status" value="1"/>
</dbReference>
<feature type="domain" description="HTH La-type RNA-binding" evidence="6">
    <location>
        <begin position="1"/>
        <end position="80"/>
    </location>
</feature>
<evidence type="ECO:0000259" key="5">
    <source>
        <dbReference type="PROSITE" id="PS50102"/>
    </source>
</evidence>
<dbReference type="InterPro" id="IPR012677">
    <property type="entry name" value="Nucleotide-bd_a/b_plait_sf"/>
</dbReference>
<dbReference type="AlphaFoldDB" id="A0A4P9Y0H6"/>
<accession>A0A4P9Y0H6</accession>
<keyword evidence="3" id="KW-0539">Nucleus</keyword>
<evidence type="ECO:0000256" key="1">
    <source>
        <dbReference type="ARBA" id="ARBA00004123"/>
    </source>
</evidence>
<dbReference type="Gene3D" id="3.30.70.330">
    <property type="match status" value="1"/>
</dbReference>
<dbReference type="PRINTS" id="PR00302">
    <property type="entry name" value="LUPUSLA"/>
</dbReference>
<dbReference type="InterPro" id="IPR045180">
    <property type="entry name" value="La_dom_prot"/>
</dbReference>
<dbReference type="GO" id="GO:1990904">
    <property type="term" value="C:ribonucleoprotein complex"/>
    <property type="evidence" value="ECO:0007669"/>
    <property type="project" value="InterPro"/>
</dbReference>
<dbReference type="SUPFAM" id="SSF46785">
    <property type="entry name" value="Winged helix' DNA-binding domain"/>
    <property type="match status" value="1"/>
</dbReference>
<evidence type="ECO:0000256" key="3">
    <source>
        <dbReference type="ARBA" id="ARBA00023242"/>
    </source>
</evidence>
<comment type="subcellular location">
    <subcellularLocation>
        <location evidence="1">Nucleus</location>
    </subcellularLocation>
</comment>
<reference evidence="8" key="1">
    <citation type="journal article" date="2018" name="Nat. Microbiol.">
        <title>Leveraging single-cell genomics to expand the fungal tree of life.</title>
        <authorList>
            <person name="Ahrendt S.R."/>
            <person name="Quandt C.A."/>
            <person name="Ciobanu D."/>
            <person name="Clum A."/>
            <person name="Salamov A."/>
            <person name="Andreopoulos B."/>
            <person name="Cheng J.F."/>
            <person name="Woyke T."/>
            <person name="Pelin A."/>
            <person name="Henrissat B."/>
            <person name="Reynolds N.K."/>
            <person name="Benny G.L."/>
            <person name="Smith M.E."/>
            <person name="James T.Y."/>
            <person name="Grigoriev I.V."/>
        </authorList>
    </citation>
    <scope>NUCLEOTIDE SEQUENCE [LARGE SCALE GENOMIC DNA]</scope>
</reference>
<name>A0A4P9Y0H6_9FUNG</name>
<feature type="non-terminal residue" evidence="7">
    <location>
        <position position="1"/>
    </location>
</feature>
<feature type="domain" description="RRM" evidence="5">
    <location>
        <begin position="85"/>
        <end position="173"/>
    </location>
</feature>
<dbReference type="OrthoDB" id="439993at2759"/>
<dbReference type="InterPro" id="IPR035979">
    <property type="entry name" value="RBD_domain_sf"/>
</dbReference>
<dbReference type="PANTHER" id="PTHR22792">
    <property type="entry name" value="LUPUS LA PROTEIN-RELATED"/>
    <property type="match status" value="1"/>
</dbReference>
<proteinExistence type="predicted"/>